<reference evidence="1 2" key="1">
    <citation type="submission" date="2020-10" db="EMBL/GenBank/DDBJ databases">
        <title>Wide distribution of Phycisphaera-like planctomycetes from WD2101 soil group in peatlands and genome analysis of the first cultivated representative.</title>
        <authorList>
            <person name="Dedysh S.N."/>
            <person name="Beletsky A.V."/>
            <person name="Ivanova A."/>
            <person name="Kulichevskaya I.S."/>
            <person name="Suzina N.E."/>
            <person name="Philippov D.A."/>
            <person name="Rakitin A.L."/>
            <person name="Mardanov A.V."/>
            <person name="Ravin N.V."/>
        </authorList>
    </citation>
    <scope>NUCLEOTIDE SEQUENCE [LARGE SCALE GENOMIC DNA]</scope>
    <source>
        <strain evidence="1 2">M1803</strain>
    </source>
</reference>
<evidence type="ECO:0000313" key="1">
    <source>
        <dbReference type="EMBL" id="QOV89577.1"/>
    </source>
</evidence>
<protein>
    <submittedName>
        <fullName evidence="1">Uncharacterized protein</fullName>
    </submittedName>
</protein>
<dbReference type="AlphaFoldDB" id="A0A7M2WVJ6"/>
<keyword evidence="2" id="KW-1185">Reference proteome</keyword>
<gene>
    <name evidence="1" type="ORF">IPV69_25870</name>
</gene>
<accession>A0A7M2WVJ6</accession>
<sequence length="287" mass="30613">MDFDTGGKTDANLGKQIPDALAAMLSDAPGFQLVDRSEISRVLAEQAASLTGLVEAEKAVKVGKLVGAQVLIVGKVFPLDRDTYVTAKLIGTETSIVKAVMAKGKPDEDIGTLLVTVADKISTTLRTQGQALLPDGAVVDPIPDLKKRLAGKKKPIVRVTVTEKHQTPLRSNIDPAVETEIRRMLIECGFTVLADDAKDRKPDITVGGEAFSEFGALIGNLIACSARVELKATDERAGKLVFTDRAVTRTADISEAIAGKSALQKGGYQLGLKLLEHFAQTLPDEKR</sequence>
<dbReference type="RefSeq" id="WP_206292625.1">
    <property type="nucleotide sequence ID" value="NZ_CP063458.1"/>
</dbReference>
<dbReference type="Proteomes" id="UP000593765">
    <property type="component" value="Chromosome"/>
</dbReference>
<dbReference type="Gene3D" id="3.40.50.10610">
    <property type="entry name" value="ABC-type transport auxiliary lipoprotein component"/>
    <property type="match status" value="1"/>
</dbReference>
<dbReference type="InterPro" id="IPR005534">
    <property type="entry name" value="Curli_assmbl/transp-comp_CsgG"/>
</dbReference>
<dbReference type="GO" id="GO:0030288">
    <property type="term" value="C:outer membrane-bounded periplasmic space"/>
    <property type="evidence" value="ECO:0007669"/>
    <property type="project" value="InterPro"/>
</dbReference>
<dbReference type="EMBL" id="CP063458">
    <property type="protein sequence ID" value="QOV89577.1"/>
    <property type="molecule type" value="Genomic_DNA"/>
</dbReference>
<dbReference type="KEGG" id="hbs:IPV69_25870"/>
<dbReference type="Pfam" id="PF03783">
    <property type="entry name" value="CsgG"/>
    <property type="match status" value="1"/>
</dbReference>
<name>A0A7M2WVJ6_9BACT</name>
<organism evidence="1 2">
    <name type="scientific">Humisphaera borealis</name>
    <dbReference type="NCBI Taxonomy" id="2807512"/>
    <lineage>
        <taxon>Bacteria</taxon>
        <taxon>Pseudomonadati</taxon>
        <taxon>Planctomycetota</taxon>
        <taxon>Phycisphaerae</taxon>
        <taxon>Tepidisphaerales</taxon>
        <taxon>Tepidisphaeraceae</taxon>
        <taxon>Humisphaera</taxon>
    </lineage>
</organism>
<evidence type="ECO:0000313" key="2">
    <source>
        <dbReference type="Proteomes" id="UP000593765"/>
    </source>
</evidence>
<proteinExistence type="predicted"/>